<sequence>MYRLFLTLSAIILALAPQLPSISAHPDPTSSGSLFQKRQPHPILQARQAPAPKGDKPGGSPRGDNDGKGGKPEGSPAENAAGQLIGMLLQTSEALDAVTHMGSNATIVKLGSEALIKMLPELHLARQKVMKEANKNGGDEEFHRSLVASTESMVKVLQGISAKPEDCNAIKANFPGLVEPFNLVIAAAEGTINLALPAQAAELEKEKLKGKGGKKEEPKGPAPK</sequence>
<dbReference type="AlphaFoldDB" id="A0A0C4ETG9"/>
<feature type="signal peptide" evidence="2">
    <location>
        <begin position="1"/>
        <end position="24"/>
    </location>
</feature>
<evidence type="ECO:0000313" key="4">
    <source>
        <dbReference type="EnsemblFungi" id="PTTG_28663-t43_1-p1"/>
    </source>
</evidence>
<feature type="chain" id="PRO_5009386206" description="Cell wall protein" evidence="2">
    <location>
        <begin position="25"/>
        <end position="224"/>
    </location>
</feature>
<evidence type="ECO:0000313" key="3">
    <source>
        <dbReference type="EMBL" id="OAV89551.1"/>
    </source>
</evidence>
<evidence type="ECO:0000256" key="1">
    <source>
        <dbReference type="SAM" id="MobiDB-lite"/>
    </source>
</evidence>
<evidence type="ECO:0000313" key="5">
    <source>
        <dbReference type="Proteomes" id="UP000005240"/>
    </source>
</evidence>
<feature type="region of interest" description="Disordered" evidence="1">
    <location>
        <begin position="43"/>
        <end position="79"/>
    </location>
</feature>
<gene>
    <name evidence="3" type="ORF">PTTG_28663</name>
</gene>
<reference evidence="4" key="4">
    <citation type="submission" date="2025-05" db="UniProtKB">
        <authorList>
            <consortium name="EnsemblFungi"/>
        </authorList>
    </citation>
    <scope>IDENTIFICATION</scope>
    <source>
        <strain evidence="4">isolate 1-1 / race 1 (BBBD)</strain>
    </source>
</reference>
<organism evidence="3">
    <name type="scientific">Puccinia triticina (isolate 1-1 / race 1 (BBBD))</name>
    <name type="common">Brown leaf rust fungus</name>
    <dbReference type="NCBI Taxonomy" id="630390"/>
    <lineage>
        <taxon>Eukaryota</taxon>
        <taxon>Fungi</taxon>
        <taxon>Dikarya</taxon>
        <taxon>Basidiomycota</taxon>
        <taxon>Pucciniomycotina</taxon>
        <taxon>Pucciniomycetes</taxon>
        <taxon>Pucciniales</taxon>
        <taxon>Pucciniaceae</taxon>
        <taxon>Puccinia</taxon>
    </lineage>
</organism>
<dbReference type="EnsemblFungi" id="PTTG_28663-t43_1">
    <property type="protein sequence ID" value="PTTG_28663-t43_1-p1"/>
    <property type="gene ID" value="PTTG_28663"/>
</dbReference>
<keyword evidence="5" id="KW-1185">Reference proteome</keyword>
<dbReference type="OrthoDB" id="2503948at2759"/>
<feature type="region of interest" description="Disordered" evidence="1">
    <location>
        <begin position="205"/>
        <end position="224"/>
    </location>
</feature>
<evidence type="ECO:0000256" key="2">
    <source>
        <dbReference type="SAM" id="SignalP"/>
    </source>
</evidence>
<dbReference type="EMBL" id="ADAS02000125">
    <property type="protein sequence ID" value="OAV89551.1"/>
    <property type="molecule type" value="Genomic_DNA"/>
</dbReference>
<dbReference type="Proteomes" id="UP000005240">
    <property type="component" value="Unassembled WGS sequence"/>
</dbReference>
<proteinExistence type="predicted"/>
<evidence type="ECO:0008006" key="6">
    <source>
        <dbReference type="Google" id="ProtNLM"/>
    </source>
</evidence>
<protein>
    <recommendedName>
        <fullName evidence="6">Cell wall protein</fullName>
    </recommendedName>
</protein>
<keyword evidence="2" id="KW-0732">Signal</keyword>
<accession>A0A0C4ETG9</accession>
<reference evidence="3" key="1">
    <citation type="submission" date="2009-11" db="EMBL/GenBank/DDBJ databases">
        <authorList>
            <consortium name="The Broad Institute Genome Sequencing Platform"/>
            <person name="Ward D."/>
            <person name="Feldgarden M."/>
            <person name="Earl A."/>
            <person name="Young S.K."/>
            <person name="Zeng Q."/>
            <person name="Koehrsen M."/>
            <person name="Alvarado L."/>
            <person name="Berlin A."/>
            <person name="Bochicchio J."/>
            <person name="Borenstein D."/>
            <person name="Chapman S.B."/>
            <person name="Chen Z."/>
            <person name="Engels R."/>
            <person name="Freedman E."/>
            <person name="Gellesch M."/>
            <person name="Goldberg J."/>
            <person name="Griggs A."/>
            <person name="Gujja S."/>
            <person name="Heilman E."/>
            <person name="Heiman D."/>
            <person name="Hepburn T."/>
            <person name="Howarth C."/>
            <person name="Jen D."/>
            <person name="Larson L."/>
            <person name="Lewis B."/>
            <person name="Mehta T."/>
            <person name="Park D."/>
            <person name="Pearson M."/>
            <person name="Roberts A."/>
            <person name="Saif S."/>
            <person name="Shea T."/>
            <person name="Shenoy N."/>
            <person name="Sisk P."/>
            <person name="Stolte C."/>
            <person name="Sykes S."/>
            <person name="Thomson T."/>
            <person name="Walk T."/>
            <person name="White J."/>
            <person name="Yandava C."/>
            <person name="Izard J."/>
            <person name="Baranova O.V."/>
            <person name="Blanton J.M."/>
            <person name="Tanner A.C."/>
            <person name="Dewhirst F.E."/>
            <person name="Haas B."/>
            <person name="Nusbaum C."/>
            <person name="Birren B."/>
        </authorList>
    </citation>
    <scope>NUCLEOTIDE SEQUENCE [LARGE SCALE GENOMIC DNA]</scope>
    <source>
        <strain evidence="3">1-1 BBBD Race 1</strain>
    </source>
</reference>
<name>A0A0C4ETG9_PUCT1</name>
<reference evidence="4 5" key="3">
    <citation type="journal article" date="2017" name="G3 (Bethesda)">
        <title>Comparative analysis highlights variable genome content of wheat rusts and divergence of the mating loci.</title>
        <authorList>
            <person name="Cuomo C.A."/>
            <person name="Bakkeren G."/>
            <person name="Khalil H.B."/>
            <person name="Panwar V."/>
            <person name="Joly D."/>
            <person name="Linning R."/>
            <person name="Sakthikumar S."/>
            <person name="Song X."/>
            <person name="Adiconis X."/>
            <person name="Fan L."/>
            <person name="Goldberg J.M."/>
            <person name="Levin J.Z."/>
            <person name="Young S."/>
            <person name="Zeng Q."/>
            <person name="Anikster Y."/>
            <person name="Bruce M."/>
            <person name="Wang M."/>
            <person name="Yin C."/>
            <person name="McCallum B."/>
            <person name="Szabo L.J."/>
            <person name="Hulbert S."/>
            <person name="Chen X."/>
            <person name="Fellers J.P."/>
        </authorList>
    </citation>
    <scope>NUCLEOTIDE SEQUENCE</scope>
    <source>
        <strain evidence="5">Isolate 1-1 / race 1 (BBBD)</strain>
        <strain evidence="4">isolate 1-1 / race 1 (BBBD)</strain>
    </source>
</reference>
<reference evidence="3" key="2">
    <citation type="submission" date="2016-05" db="EMBL/GenBank/DDBJ databases">
        <title>Comparative analysis highlights variable genome content of wheat rusts and divergence of the mating loci.</title>
        <authorList>
            <person name="Cuomo C.A."/>
            <person name="Bakkeren G."/>
            <person name="Szabo L."/>
            <person name="Khalil H."/>
            <person name="Joly D."/>
            <person name="Goldberg J."/>
            <person name="Young S."/>
            <person name="Zeng Q."/>
            <person name="Fellers J."/>
        </authorList>
    </citation>
    <scope>NUCLEOTIDE SEQUENCE [LARGE SCALE GENOMIC DNA]</scope>
    <source>
        <strain evidence="3">1-1 BBBD Race 1</strain>
    </source>
</reference>
<dbReference type="VEuPathDB" id="FungiDB:PTTG_28663"/>